<dbReference type="GO" id="GO:0015035">
    <property type="term" value="F:protein-disulfide reductase activity"/>
    <property type="evidence" value="ECO:0000318"/>
    <property type="project" value="GO_Central"/>
</dbReference>
<evidence type="ECO:0000313" key="9">
    <source>
        <dbReference type="RefSeq" id="XP_010260976.1"/>
    </source>
</evidence>
<dbReference type="FunFam" id="3.40.30.10:FF:000001">
    <property type="entry name" value="Thioredoxin"/>
    <property type="match status" value="1"/>
</dbReference>
<dbReference type="eggNOG" id="KOG0910">
    <property type="taxonomic scope" value="Eukaryota"/>
</dbReference>
<dbReference type="NCBIfam" id="TIGR01068">
    <property type="entry name" value="thioredoxin"/>
    <property type="match status" value="1"/>
</dbReference>
<dbReference type="SUPFAM" id="SSF52833">
    <property type="entry name" value="Thioredoxin-like"/>
    <property type="match status" value="1"/>
</dbReference>
<dbReference type="InterPro" id="IPR017937">
    <property type="entry name" value="Thioredoxin_CS"/>
</dbReference>
<dbReference type="Proteomes" id="UP000189703">
    <property type="component" value="Unplaced"/>
</dbReference>
<dbReference type="InterPro" id="IPR013766">
    <property type="entry name" value="Thioredoxin_domain"/>
</dbReference>
<gene>
    <name evidence="8 9 10" type="primary">LOC104599922</name>
</gene>
<dbReference type="InterPro" id="IPR036249">
    <property type="entry name" value="Thioredoxin-like_sf"/>
</dbReference>
<sequence>MKTFYRELADSRFLRFFCSSRGTSLFLCVGNIRFFCLLLGISEELEKSPMAISVSTATVASLKLESSIRFVPSKLSASTSLGFPPQFRHLQTGRRRIFSPLQRQIFPRVEARKQTFSSLDDLLSNCDKPVLVDFYATWCGPCQYMVPVLNQVSEILKDKIQVVKIDTEKYPSIADQYEIEALPTFIIFRDGKPCDRFEGALTPDQLVQRIENALKVKQ</sequence>
<dbReference type="PROSITE" id="PS00194">
    <property type="entry name" value="THIOREDOXIN_1"/>
    <property type="match status" value="1"/>
</dbReference>
<dbReference type="GeneID" id="104599922"/>
<dbReference type="Pfam" id="PF00085">
    <property type="entry name" value="Thioredoxin"/>
    <property type="match status" value="1"/>
</dbReference>
<dbReference type="OrthoDB" id="2121326at2759"/>
<organism evidence="7 9">
    <name type="scientific">Nelumbo nucifera</name>
    <name type="common">Sacred lotus</name>
    <dbReference type="NCBI Taxonomy" id="4432"/>
    <lineage>
        <taxon>Eukaryota</taxon>
        <taxon>Viridiplantae</taxon>
        <taxon>Streptophyta</taxon>
        <taxon>Embryophyta</taxon>
        <taxon>Tracheophyta</taxon>
        <taxon>Spermatophyta</taxon>
        <taxon>Magnoliopsida</taxon>
        <taxon>Proteales</taxon>
        <taxon>Nelumbonaceae</taxon>
        <taxon>Nelumbo</taxon>
    </lineage>
</organism>
<keyword evidence="2" id="KW-0809">Transit peptide</keyword>
<dbReference type="RefSeq" id="XP_010260975.1">
    <property type="nucleotide sequence ID" value="XM_010262673.2"/>
</dbReference>
<evidence type="ECO:0000256" key="4">
    <source>
        <dbReference type="ARBA" id="ARBA00023157"/>
    </source>
</evidence>
<name>A0A1U8A7E4_NELNU</name>
<dbReference type="PANTHER" id="PTHR45663:SF15">
    <property type="entry name" value="THIOREDOXIN Y1, CHLOROPLASTIC"/>
    <property type="match status" value="1"/>
</dbReference>
<keyword evidence="7" id="KW-1185">Reference proteome</keyword>
<evidence type="ECO:0000256" key="3">
    <source>
        <dbReference type="ARBA" id="ARBA00022982"/>
    </source>
</evidence>
<proteinExistence type="predicted"/>
<evidence type="ECO:0000313" key="10">
    <source>
        <dbReference type="RefSeq" id="XP_019053778.1"/>
    </source>
</evidence>
<evidence type="ECO:0000313" key="7">
    <source>
        <dbReference type="Proteomes" id="UP000189703"/>
    </source>
</evidence>
<evidence type="ECO:0000313" key="8">
    <source>
        <dbReference type="RefSeq" id="XP_010260975.1"/>
    </source>
</evidence>
<dbReference type="PROSITE" id="PS51352">
    <property type="entry name" value="THIOREDOXIN_2"/>
    <property type="match status" value="1"/>
</dbReference>
<evidence type="ECO:0000256" key="5">
    <source>
        <dbReference type="ARBA" id="ARBA00023284"/>
    </source>
</evidence>
<keyword evidence="1" id="KW-0813">Transport</keyword>
<dbReference type="CDD" id="cd02947">
    <property type="entry name" value="TRX_family"/>
    <property type="match status" value="1"/>
</dbReference>
<dbReference type="PANTHER" id="PTHR45663">
    <property type="entry name" value="GEO12009P1"/>
    <property type="match status" value="1"/>
</dbReference>
<keyword evidence="5" id="KW-0676">Redox-active center</keyword>
<accession>A0A1U8A7E4</accession>
<evidence type="ECO:0000256" key="1">
    <source>
        <dbReference type="ARBA" id="ARBA00022448"/>
    </source>
</evidence>
<dbReference type="Gene3D" id="3.40.30.10">
    <property type="entry name" value="Glutaredoxin"/>
    <property type="match status" value="1"/>
</dbReference>
<dbReference type="InterPro" id="IPR005746">
    <property type="entry name" value="Thioredoxin"/>
</dbReference>
<dbReference type="AlphaFoldDB" id="A0A1U8A7E4"/>
<dbReference type="RefSeq" id="XP_019053778.1">
    <property type="nucleotide sequence ID" value="XM_019198233.1"/>
</dbReference>
<evidence type="ECO:0000259" key="6">
    <source>
        <dbReference type="PROSITE" id="PS51352"/>
    </source>
</evidence>
<feature type="domain" description="Thioredoxin" evidence="6">
    <location>
        <begin position="95"/>
        <end position="215"/>
    </location>
</feature>
<dbReference type="GO" id="GO:0005737">
    <property type="term" value="C:cytoplasm"/>
    <property type="evidence" value="ECO:0000318"/>
    <property type="project" value="GO_Central"/>
</dbReference>
<reference evidence="8 9" key="1">
    <citation type="submission" date="2025-04" db="UniProtKB">
        <authorList>
            <consortium name="RefSeq"/>
        </authorList>
    </citation>
    <scope>IDENTIFICATION</scope>
</reference>
<evidence type="ECO:0000256" key="2">
    <source>
        <dbReference type="ARBA" id="ARBA00022946"/>
    </source>
</evidence>
<keyword evidence="4" id="KW-1015">Disulfide bond</keyword>
<dbReference type="KEGG" id="nnu:104599922"/>
<keyword evidence="3" id="KW-0249">Electron transport</keyword>
<dbReference type="STRING" id="4432.A0A1U8A7E4"/>
<dbReference type="OMA" id="FRKRWIT"/>
<protein>
    <submittedName>
        <fullName evidence="8 9">Thioredoxin Y1, chloroplastic</fullName>
    </submittedName>
</protein>
<dbReference type="RefSeq" id="XP_010260976.1">
    <property type="nucleotide sequence ID" value="XM_010262674.2"/>
</dbReference>
<dbReference type="PRINTS" id="PR00421">
    <property type="entry name" value="THIOREDOXIN"/>
</dbReference>